<dbReference type="Proteomes" id="UP001632037">
    <property type="component" value="Unassembled WGS sequence"/>
</dbReference>
<sequence>MTSRSTVLSSTPTNTPTVRLVQYITARENPSEMNVFYRRWLFNAATEMAAANGDLESLQWLMESYLPDAFLTKAVSAAAANGHLGILLWLFEKHRDRGYWGYTEMCGSLTHGHSDVEWLREHAISRAECMVRVMDAAAGSGYVSVVKWLHEEYNVSMRSAISNAMDNQQWEISQWILEHRELVMLWISWDLPAKEGALGFLKFLYSYSIGRPGYFFVTLCVKQLRMAISMSLNVFMRMDVKAAMIPQ</sequence>
<name>A0ABD3ERZ9_9STRA</name>
<protein>
    <recommendedName>
        <fullName evidence="3">Ankyrin repeat-containing domain</fullName>
    </recommendedName>
</protein>
<comment type="caution">
    <text evidence="1">The sequence shown here is derived from an EMBL/GenBank/DDBJ whole genome shotgun (WGS) entry which is preliminary data.</text>
</comment>
<dbReference type="EMBL" id="JBIMZQ010000067">
    <property type="protein sequence ID" value="KAL3657257.1"/>
    <property type="molecule type" value="Genomic_DNA"/>
</dbReference>
<organism evidence="1 2">
    <name type="scientific">Phytophthora oleae</name>
    <dbReference type="NCBI Taxonomy" id="2107226"/>
    <lineage>
        <taxon>Eukaryota</taxon>
        <taxon>Sar</taxon>
        <taxon>Stramenopiles</taxon>
        <taxon>Oomycota</taxon>
        <taxon>Peronosporomycetes</taxon>
        <taxon>Peronosporales</taxon>
        <taxon>Peronosporaceae</taxon>
        <taxon>Phytophthora</taxon>
    </lineage>
</organism>
<evidence type="ECO:0008006" key="3">
    <source>
        <dbReference type="Google" id="ProtNLM"/>
    </source>
</evidence>
<dbReference type="InterPro" id="IPR052050">
    <property type="entry name" value="SecEffector_AnkRepeat"/>
</dbReference>
<dbReference type="SUPFAM" id="SSF48403">
    <property type="entry name" value="Ankyrin repeat"/>
    <property type="match status" value="1"/>
</dbReference>
<dbReference type="AlphaFoldDB" id="A0ABD3ERZ9"/>
<keyword evidence="2" id="KW-1185">Reference proteome</keyword>
<accession>A0ABD3ERZ9</accession>
<proteinExistence type="predicted"/>
<evidence type="ECO:0000313" key="2">
    <source>
        <dbReference type="Proteomes" id="UP001632037"/>
    </source>
</evidence>
<dbReference type="InterPro" id="IPR036770">
    <property type="entry name" value="Ankyrin_rpt-contain_sf"/>
</dbReference>
<evidence type="ECO:0000313" key="1">
    <source>
        <dbReference type="EMBL" id="KAL3657257.1"/>
    </source>
</evidence>
<dbReference type="PANTHER" id="PTHR46586:SF3">
    <property type="entry name" value="ANKYRIN REPEAT-CONTAINING PROTEIN"/>
    <property type="match status" value="1"/>
</dbReference>
<gene>
    <name evidence="1" type="ORF">V7S43_017917</name>
</gene>
<reference evidence="1 2" key="1">
    <citation type="submission" date="2024-09" db="EMBL/GenBank/DDBJ databases">
        <title>Genome sequencing and assembly of Phytophthora oleae, isolate VK10A, causative agent of rot of olive drupes.</title>
        <authorList>
            <person name="Conti Taguali S."/>
            <person name="Riolo M."/>
            <person name="La Spada F."/>
            <person name="Cacciola S.O."/>
            <person name="Dionisio G."/>
        </authorList>
    </citation>
    <scope>NUCLEOTIDE SEQUENCE [LARGE SCALE GENOMIC DNA]</scope>
    <source>
        <strain evidence="1 2">VK10A</strain>
    </source>
</reference>
<dbReference type="Gene3D" id="1.25.40.20">
    <property type="entry name" value="Ankyrin repeat-containing domain"/>
    <property type="match status" value="1"/>
</dbReference>
<dbReference type="PANTHER" id="PTHR46586">
    <property type="entry name" value="ANKYRIN REPEAT-CONTAINING PROTEIN"/>
    <property type="match status" value="1"/>
</dbReference>